<evidence type="ECO:0008006" key="4">
    <source>
        <dbReference type="Google" id="ProtNLM"/>
    </source>
</evidence>
<comment type="caution">
    <text evidence="2">The sequence shown here is derived from an EMBL/GenBank/DDBJ whole genome shotgun (WGS) entry which is preliminary data.</text>
</comment>
<sequence>MINPQDRFWSKGQNYRGPSEKPTTETYCNVWDWDQLRMVKVKGTAKLFPPEEDRELSILARFADYLSPEVRAITVDDDGLLTGVSTDLEEDDTLFLAYIPFSLCESLDNCRTIQYSKLQELDRLGPCIELVSYENESRIPQKVVFKFNVLNKPLRMQMAWDELNILKSLPPHPNIIPFDRVVLEDQESRVIGFTTKYIPGGTLANSKIPFRFEWLQQLTQVVDFST</sequence>
<keyword evidence="3" id="KW-1185">Reference proteome</keyword>
<evidence type="ECO:0000256" key="1">
    <source>
        <dbReference type="SAM" id="MobiDB-lite"/>
    </source>
</evidence>
<evidence type="ECO:0000313" key="2">
    <source>
        <dbReference type="EMBL" id="KAJ5129399.1"/>
    </source>
</evidence>
<name>A0A9W9GUC6_9EURO</name>
<evidence type="ECO:0000313" key="3">
    <source>
        <dbReference type="Proteomes" id="UP001149079"/>
    </source>
</evidence>
<feature type="region of interest" description="Disordered" evidence="1">
    <location>
        <begin position="1"/>
        <end position="23"/>
    </location>
</feature>
<organism evidence="2 3">
    <name type="scientific">Penicillium bovifimosum</name>
    <dbReference type="NCBI Taxonomy" id="126998"/>
    <lineage>
        <taxon>Eukaryota</taxon>
        <taxon>Fungi</taxon>
        <taxon>Dikarya</taxon>
        <taxon>Ascomycota</taxon>
        <taxon>Pezizomycotina</taxon>
        <taxon>Eurotiomycetes</taxon>
        <taxon>Eurotiomycetidae</taxon>
        <taxon>Eurotiales</taxon>
        <taxon>Aspergillaceae</taxon>
        <taxon>Penicillium</taxon>
    </lineage>
</organism>
<accession>A0A9W9GUC6</accession>
<dbReference type="GeneID" id="81405352"/>
<dbReference type="InterPro" id="IPR011009">
    <property type="entry name" value="Kinase-like_dom_sf"/>
</dbReference>
<dbReference type="EMBL" id="JAPQKL010000005">
    <property type="protein sequence ID" value="KAJ5129399.1"/>
    <property type="molecule type" value="Genomic_DNA"/>
</dbReference>
<dbReference type="AlphaFoldDB" id="A0A9W9GUC6"/>
<dbReference type="Proteomes" id="UP001149079">
    <property type="component" value="Unassembled WGS sequence"/>
</dbReference>
<dbReference type="OrthoDB" id="4062651at2759"/>
<reference evidence="2" key="2">
    <citation type="journal article" date="2023" name="IMA Fungus">
        <title>Comparative genomic study of the Penicillium genus elucidates a diverse pangenome and 15 lateral gene transfer events.</title>
        <authorList>
            <person name="Petersen C."/>
            <person name="Sorensen T."/>
            <person name="Nielsen M.R."/>
            <person name="Sondergaard T.E."/>
            <person name="Sorensen J.L."/>
            <person name="Fitzpatrick D.A."/>
            <person name="Frisvad J.C."/>
            <person name="Nielsen K.L."/>
        </authorList>
    </citation>
    <scope>NUCLEOTIDE SEQUENCE</scope>
    <source>
        <strain evidence="2">IBT 22155</strain>
    </source>
</reference>
<dbReference type="SUPFAM" id="SSF56112">
    <property type="entry name" value="Protein kinase-like (PK-like)"/>
    <property type="match status" value="1"/>
</dbReference>
<gene>
    <name evidence="2" type="ORF">N7515_005438</name>
</gene>
<reference evidence="2" key="1">
    <citation type="submission" date="2022-11" db="EMBL/GenBank/DDBJ databases">
        <authorList>
            <person name="Petersen C."/>
        </authorList>
    </citation>
    <scope>NUCLEOTIDE SEQUENCE</scope>
    <source>
        <strain evidence="2">IBT 22155</strain>
    </source>
</reference>
<protein>
    <recommendedName>
        <fullName evidence="4">Protein kinase domain-containing protein</fullName>
    </recommendedName>
</protein>
<dbReference type="RefSeq" id="XP_056519778.1">
    <property type="nucleotide sequence ID" value="XM_056666182.1"/>
</dbReference>
<proteinExistence type="predicted"/>